<keyword evidence="3 6" id="KW-0963">Cytoplasm</keyword>
<evidence type="ECO:0000313" key="7">
    <source>
        <dbReference type="EMBL" id="CEM61792.1"/>
    </source>
</evidence>
<keyword evidence="9" id="KW-1185">Reference proteome</keyword>
<evidence type="ECO:0000313" key="10">
    <source>
        <dbReference type="Proteomes" id="UP000323594"/>
    </source>
</evidence>
<protein>
    <recommendedName>
        <fullName evidence="6">Flagellar secretion chaperone FliS</fullName>
    </recommendedName>
</protein>
<dbReference type="PANTHER" id="PTHR34773:SF1">
    <property type="entry name" value="FLAGELLAR SECRETION CHAPERONE FLIS"/>
    <property type="match status" value="1"/>
</dbReference>
<dbReference type="InterPro" id="IPR036584">
    <property type="entry name" value="FliS_sf"/>
</dbReference>
<keyword evidence="7" id="KW-0969">Cilium</keyword>
<reference evidence="8 10" key="3">
    <citation type="submission" date="2019-08" db="EMBL/GenBank/DDBJ databases">
        <authorList>
            <person name="Kuhnert P."/>
        </authorList>
    </citation>
    <scope>NUCLEOTIDE SEQUENCE [LARGE SCALE GENOMIC DNA]</scope>
    <source>
        <strain evidence="8 10">B36.5</strain>
    </source>
</reference>
<dbReference type="NCBIfam" id="TIGR00208">
    <property type="entry name" value="fliS"/>
    <property type="match status" value="1"/>
</dbReference>
<keyword evidence="7" id="KW-0966">Cell projection</keyword>
<dbReference type="SUPFAM" id="SSF101116">
    <property type="entry name" value="Flagellar export chaperone FliS"/>
    <property type="match status" value="1"/>
</dbReference>
<dbReference type="InterPro" id="IPR003713">
    <property type="entry name" value="FliS"/>
</dbReference>
<keyword evidence="5" id="KW-0143">Chaperone</keyword>
<dbReference type="EMBL" id="CP042817">
    <property type="protein sequence ID" value="QEJ98345.1"/>
    <property type="molecule type" value="Genomic_DNA"/>
</dbReference>
<accession>A0A0B7GW61</accession>
<evidence type="ECO:0000256" key="6">
    <source>
        <dbReference type="PIRNR" id="PIRNR039090"/>
    </source>
</evidence>
<dbReference type="GO" id="GO:0044780">
    <property type="term" value="P:bacterial-type flagellum assembly"/>
    <property type="evidence" value="ECO:0007669"/>
    <property type="project" value="InterPro"/>
</dbReference>
<evidence type="ECO:0000313" key="8">
    <source>
        <dbReference type="EMBL" id="QEJ98345.1"/>
    </source>
</evidence>
<evidence type="ECO:0000256" key="1">
    <source>
        <dbReference type="ARBA" id="ARBA00004514"/>
    </source>
</evidence>
<dbReference type="GO" id="GO:0071973">
    <property type="term" value="P:bacterial-type flagellum-dependent cell motility"/>
    <property type="evidence" value="ECO:0007669"/>
    <property type="project" value="TreeGrafter"/>
</dbReference>
<dbReference type="GO" id="GO:0005829">
    <property type="term" value="C:cytosol"/>
    <property type="evidence" value="ECO:0007669"/>
    <property type="project" value="UniProtKB-SubCell"/>
</dbReference>
<dbReference type="Proteomes" id="UP000042527">
    <property type="component" value="Unassembled WGS sequence"/>
</dbReference>
<dbReference type="Gene3D" id="1.20.120.340">
    <property type="entry name" value="Flagellar protein FliS"/>
    <property type="match status" value="1"/>
</dbReference>
<evidence type="ECO:0000256" key="5">
    <source>
        <dbReference type="ARBA" id="ARBA00023186"/>
    </source>
</evidence>
<keyword evidence="4 6" id="KW-1005">Bacterial flagellum biogenesis</keyword>
<dbReference type="EMBL" id="CDNC01000014">
    <property type="protein sequence ID" value="CEM61792.1"/>
    <property type="molecule type" value="Genomic_DNA"/>
</dbReference>
<dbReference type="PANTHER" id="PTHR34773">
    <property type="entry name" value="FLAGELLAR SECRETION CHAPERONE FLIS"/>
    <property type="match status" value="1"/>
</dbReference>
<dbReference type="RefSeq" id="WP_002696573.1">
    <property type="nucleotide sequence ID" value="NZ_CDNC01000014.1"/>
</dbReference>
<evidence type="ECO:0000256" key="2">
    <source>
        <dbReference type="ARBA" id="ARBA00008787"/>
    </source>
</evidence>
<dbReference type="AlphaFoldDB" id="A0A0B7GW61"/>
<organism evidence="7 9">
    <name type="scientific">Treponema phagedenis</name>
    <dbReference type="NCBI Taxonomy" id="162"/>
    <lineage>
        <taxon>Bacteria</taxon>
        <taxon>Pseudomonadati</taxon>
        <taxon>Spirochaetota</taxon>
        <taxon>Spirochaetia</taxon>
        <taxon>Spirochaetales</taxon>
        <taxon>Treponemataceae</taxon>
        <taxon>Treponema</taxon>
    </lineage>
</organism>
<dbReference type="Proteomes" id="UP000323594">
    <property type="component" value="Chromosome"/>
</dbReference>
<dbReference type="GeneID" id="57752987"/>
<evidence type="ECO:0000256" key="3">
    <source>
        <dbReference type="ARBA" id="ARBA00022490"/>
    </source>
</evidence>
<name>A0A0B7GW61_TREPH</name>
<dbReference type="CDD" id="cd16098">
    <property type="entry name" value="FliS"/>
    <property type="match status" value="1"/>
</dbReference>
<gene>
    <name evidence="7" type="primary">fliS</name>
    <name evidence="8" type="ORF">FUT82_10280</name>
    <name evidence="7" type="ORF">TPHV1_210025</name>
</gene>
<reference evidence="9" key="2">
    <citation type="submission" date="2015-01" db="EMBL/GenBank/DDBJ databases">
        <authorList>
            <person name="Manzoor Shahid"/>
            <person name="Zubair Saima"/>
        </authorList>
    </citation>
    <scope>NUCLEOTIDE SEQUENCE [LARGE SCALE GENOMIC DNA]</scope>
    <source>
        <strain evidence="9">V1</strain>
    </source>
</reference>
<evidence type="ECO:0000256" key="4">
    <source>
        <dbReference type="ARBA" id="ARBA00022795"/>
    </source>
</evidence>
<evidence type="ECO:0000313" key="9">
    <source>
        <dbReference type="Proteomes" id="UP000042527"/>
    </source>
</evidence>
<sequence length="146" mass="16153">MRYNDLSAYKEIDIRTAGQGTLILMLYDEGIKQISFAITLMDCPKIHATDIEKINNHILKAQEIITELSASLNLEEGGEIAANLLSIYTYFNQQLLQANIQKKIQPLITVKEMMNELRGAWEQIVNTSVAAPAADTKVSSGINIAG</sequence>
<dbReference type="OrthoDB" id="1524959at2"/>
<dbReference type="PIRSF" id="PIRSF039090">
    <property type="entry name" value="Flis"/>
    <property type="match status" value="1"/>
</dbReference>
<comment type="subcellular location">
    <subcellularLocation>
        <location evidence="1 6">Cytoplasm</location>
        <location evidence="1 6">Cytosol</location>
    </subcellularLocation>
</comment>
<dbReference type="Pfam" id="PF02561">
    <property type="entry name" value="FliS"/>
    <property type="match status" value="1"/>
</dbReference>
<comment type="similarity">
    <text evidence="2 6">Belongs to the FliS family.</text>
</comment>
<reference evidence="7" key="1">
    <citation type="submission" date="2015-01" db="EMBL/GenBank/DDBJ databases">
        <authorList>
            <person name="Xiang T."/>
            <person name="Song Y."/>
            <person name="Huang L."/>
            <person name="Wang B."/>
            <person name="Wu P."/>
        </authorList>
    </citation>
    <scope>NUCLEOTIDE SEQUENCE [LARGE SCALE GENOMIC DNA]</scope>
    <source>
        <strain evidence="7">V1</strain>
    </source>
</reference>
<keyword evidence="7" id="KW-0282">Flagellum</keyword>
<proteinExistence type="inferred from homology"/>